<dbReference type="PANTHER" id="PTHR35004:SF8">
    <property type="entry name" value="TRANSPOSASE RV3428C-RELATED"/>
    <property type="match status" value="1"/>
</dbReference>
<feature type="region of interest" description="Disordered" evidence="2">
    <location>
        <begin position="492"/>
        <end position="516"/>
    </location>
</feature>
<dbReference type="Pfam" id="PF22483">
    <property type="entry name" value="Mu-transpos_C_2"/>
    <property type="match status" value="1"/>
</dbReference>
<accession>A0ABT8SH31</accession>
<name>A0ABT8SH31_9BURK</name>
<dbReference type="InterPro" id="IPR012337">
    <property type="entry name" value="RNaseH-like_sf"/>
</dbReference>
<feature type="compositionally biased region" description="Basic and acidic residues" evidence="2">
    <location>
        <begin position="507"/>
        <end position="516"/>
    </location>
</feature>
<reference evidence="5" key="1">
    <citation type="submission" date="2023-06" db="EMBL/GenBank/DDBJ databases">
        <authorList>
            <person name="Jiang Y."/>
            <person name="Liu Q."/>
        </authorList>
    </citation>
    <scope>NUCLEOTIDE SEQUENCE</scope>
    <source>
        <strain evidence="5">CGMCC 1.12090</strain>
    </source>
</reference>
<evidence type="ECO:0000259" key="3">
    <source>
        <dbReference type="PROSITE" id="PS50532"/>
    </source>
</evidence>
<dbReference type="InterPro" id="IPR017895">
    <property type="entry name" value="HTH_IS408/IS1162_type"/>
</dbReference>
<feature type="domain" description="Integrase catalytic" evidence="4">
    <location>
        <begin position="139"/>
        <end position="319"/>
    </location>
</feature>
<dbReference type="EMBL" id="JAUKVY010000072">
    <property type="protein sequence ID" value="MDO1538115.1"/>
    <property type="molecule type" value="Genomic_DNA"/>
</dbReference>
<feature type="domain" description="HTH IS408-type" evidence="3">
    <location>
        <begin position="11"/>
        <end position="91"/>
    </location>
</feature>
<evidence type="ECO:0000256" key="2">
    <source>
        <dbReference type="SAM" id="MobiDB-lite"/>
    </source>
</evidence>
<comment type="caution">
    <text evidence="5">The sequence shown here is derived from an EMBL/GenBank/DDBJ whole genome shotgun (WGS) entry which is preliminary data.</text>
</comment>
<proteinExistence type="inferred from homology"/>
<dbReference type="Proteomes" id="UP001169027">
    <property type="component" value="Unassembled WGS sequence"/>
</dbReference>
<comment type="similarity">
    <text evidence="1">Belongs to the transposase IS21/IS408/IS1162 family.</text>
</comment>
<dbReference type="InterPro" id="IPR001584">
    <property type="entry name" value="Integrase_cat-core"/>
</dbReference>
<gene>
    <name evidence="5" type="primary">istA</name>
    <name evidence="5" type="ORF">Q2T77_38465</name>
</gene>
<protein>
    <submittedName>
        <fullName evidence="5">IS21 family transposase</fullName>
    </submittedName>
</protein>
<evidence type="ECO:0000313" key="5">
    <source>
        <dbReference type="EMBL" id="MDO1538115.1"/>
    </source>
</evidence>
<evidence type="ECO:0000256" key="1">
    <source>
        <dbReference type="ARBA" id="ARBA00009277"/>
    </source>
</evidence>
<dbReference type="Gene3D" id="3.30.420.10">
    <property type="entry name" value="Ribonuclease H-like superfamily/Ribonuclease H"/>
    <property type="match status" value="1"/>
</dbReference>
<dbReference type="SUPFAM" id="SSF53098">
    <property type="entry name" value="Ribonuclease H-like"/>
    <property type="match status" value="1"/>
</dbReference>
<keyword evidence="6" id="KW-1185">Reference proteome</keyword>
<dbReference type="NCBIfam" id="NF033546">
    <property type="entry name" value="transpos_IS21"/>
    <property type="match status" value="1"/>
</dbReference>
<evidence type="ECO:0000259" key="4">
    <source>
        <dbReference type="PROSITE" id="PS50994"/>
    </source>
</evidence>
<dbReference type="InterPro" id="IPR054353">
    <property type="entry name" value="IstA-like_C"/>
</dbReference>
<dbReference type="PANTHER" id="PTHR35004">
    <property type="entry name" value="TRANSPOSASE RV3428C-RELATED"/>
    <property type="match status" value="1"/>
</dbReference>
<dbReference type="InterPro" id="IPR036397">
    <property type="entry name" value="RNaseH_sf"/>
</dbReference>
<dbReference type="PROSITE" id="PS50532">
    <property type="entry name" value="HTH_IS408"/>
    <property type="match status" value="1"/>
</dbReference>
<evidence type="ECO:0000313" key="6">
    <source>
        <dbReference type="Proteomes" id="UP001169027"/>
    </source>
</evidence>
<sequence length="516" mass="58084">MPTTRITMRQIRQVLRLHLEADLSYAQVARAVGIGKGTVGKFMLLARAAGVDWGVAQTLSDAELEARLYRPAVPRSSRQLEPDYAWIHQELKRPGVTLQLLWEEYQRRHSEGGEPAYKYTSFCVKYRAWVMSLKRSMRQTHAAGERLFVDYAGQTVPVIDAASGEIRRAQIFVAVLGASNFTYACATATQTTADWVGSIIDALEFCGGVPRLIVPDQPRALIARPDRYEPTVNRLVDEFCDHYDVAVLPARPARPRDKPKVEVGVQVVERWILARLRNRRFFSLPELNAAIAELLTDLNARPFKKLPGCRASAFTALDQQALRPLPATRMPIARFKRARVNIDYHIELDGHYYSVPHRLVRTLVELRVTATTVEILSGNQRVAVHPYSARRGAHTTTAEHMPASHRAHREWTPARLIAWGERIGAATAGVVRWQMEHRPHPEQGYRACLGLQRLARQFGDARLEAACARALSIRSPTYRSVNSILAAGLDRQQVPAEPTQASLPLHDNVRGPDYYH</sequence>
<dbReference type="RefSeq" id="WP_301816520.1">
    <property type="nucleotide sequence ID" value="NZ_JAUJZH010000072.1"/>
</dbReference>
<dbReference type="PROSITE" id="PS50994">
    <property type="entry name" value="INTEGRASE"/>
    <property type="match status" value="1"/>
</dbReference>
<organism evidence="5 6">
    <name type="scientific">Variovorax ginsengisoli</name>
    <dbReference type="NCBI Taxonomy" id="363844"/>
    <lineage>
        <taxon>Bacteria</taxon>
        <taxon>Pseudomonadati</taxon>
        <taxon>Pseudomonadota</taxon>
        <taxon>Betaproteobacteria</taxon>
        <taxon>Burkholderiales</taxon>
        <taxon>Comamonadaceae</taxon>
        <taxon>Variovorax</taxon>
    </lineage>
</organism>